<dbReference type="Gene3D" id="3.90.226.10">
    <property type="entry name" value="2-enoyl-CoA Hydratase, Chain A, domain 1"/>
    <property type="match status" value="1"/>
</dbReference>
<accession>A0ABT0K1L2</accession>
<organism evidence="4 5">
    <name type="scientific">Frankia umida</name>
    <dbReference type="NCBI Taxonomy" id="573489"/>
    <lineage>
        <taxon>Bacteria</taxon>
        <taxon>Bacillati</taxon>
        <taxon>Actinomycetota</taxon>
        <taxon>Actinomycetes</taxon>
        <taxon>Frankiales</taxon>
        <taxon>Frankiaceae</taxon>
        <taxon>Frankia</taxon>
    </lineage>
</organism>
<comment type="similarity">
    <text evidence="1">Belongs to the enoyl-CoA hydratase/isomerase family.</text>
</comment>
<dbReference type="PANTHER" id="PTHR11941:SF133">
    <property type="entry name" value="1,2-EPOXYPHENYLACETYL-COA ISOMERASE"/>
    <property type="match status" value="1"/>
</dbReference>
<protein>
    <submittedName>
        <fullName evidence="4">Enoyl-CoA hydratase-related protein</fullName>
    </submittedName>
</protein>
<dbReference type="EMBL" id="JALKFT010000020">
    <property type="protein sequence ID" value="MCK9877700.1"/>
    <property type="molecule type" value="Genomic_DNA"/>
</dbReference>
<proteinExistence type="inferred from homology"/>
<dbReference type="CDD" id="cd06558">
    <property type="entry name" value="crotonase-like"/>
    <property type="match status" value="1"/>
</dbReference>
<evidence type="ECO:0000256" key="1">
    <source>
        <dbReference type="ARBA" id="ARBA00005254"/>
    </source>
</evidence>
<sequence>MGETPPASQTTASQATASQRVALGELAPEDTVLRELDDDGVLLLTLNRPGRRNTWAYDMELRYVALLDEAMADPGVRVIVLTGAGEAFCAGMDMEVLRRATTDPSFVRPVRPSATIPRTVPKPIIAAVDGACAGVGFVQALMADLRFTTARSKWTTSFTRRGLIAEDTVTWLLPRLVGAGHAADLLFSGRVVRGDEAVRMGLANRLVEPDELLPAALDWARDVARNCSPWAVAQVKQQLARDDAADIEQSRLAANTVLDVARGKPDYREGVASFRERRPPRFEGLPADHPRIVLAAEPDAPPSH</sequence>
<reference evidence="4 5" key="1">
    <citation type="submission" date="2022-04" db="EMBL/GenBank/DDBJ databases">
        <title>Genome diversity in the genus Frankia.</title>
        <authorList>
            <person name="Carlos-Shanley C."/>
            <person name="Hahn D."/>
        </authorList>
    </citation>
    <scope>NUCLEOTIDE SEQUENCE [LARGE SCALE GENOMIC DNA]</scope>
    <source>
        <strain evidence="4 5">Ag45/Mut15</strain>
    </source>
</reference>
<evidence type="ECO:0000256" key="2">
    <source>
        <dbReference type="ARBA" id="ARBA00023239"/>
    </source>
</evidence>
<evidence type="ECO:0000313" key="5">
    <source>
        <dbReference type="Proteomes" id="UP001201873"/>
    </source>
</evidence>
<dbReference type="PANTHER" id="PTHR11941">
    <property type="entry name" value="ENOYL-COA HYDRATASE-RELATED"/>
    <property type="match status" value="1"/>
</dbReference>
<dbReference type="InterPro" id="IPR001753">
    <property type="entry name" value="Enoyl-CoA_hydra/iso"/>
</dbReference>
<dbReference type="InterPro" id="IPR014748">
    <property type="entry name" value="Enoyl-CoA_hydra_C"/>
</dbReference>
<dbReference type="InterPro" id="IPR029045">
    <property type="entry name" value="ClpP/crotonase-like_dom_sf"/>
</dbReference>
<evidence type="ECO:0000256" key="3">
    <source>
        <dbReference type="SAM" id="MobiDB-lite"/>
    </source>
</evidence>
<name>A0ABT0K1L2_9ACTN</name>
<dbReference type="Gene3D" id="1.10.12.10">
    <property type="entry name" value="Lyase 2-enoyl-coa Hydratase, Chain A, domain 2"/>
    <property type="match status" value="1"/>
</dbReference>
<dbReference type="Pfam" id="PF00378">
    <property type="entry name" value="ECH_1"/>
    <property type="match status" value="1"/>
</dbReference>
<gene>
    <name evidence="4" type="ORF">MXD59_18285</name>
</gene>
<keyword evidence="2" id="KW-0456">Lyase</keyword>
<dbReference type="SUPFAM" id="SSF52096">
    <property type="entry name" value="ClpP/crotonase"/>
    <property type="match status" value="1"/>
</dbReference>
<keyword evidence="5" id="KW-1185">Reference proteome</keyword>
<feature type="region of interest" description="Disordered" evidence="3">
    <location>
        <begin position="271"/>
        <end position="304"/>
    </location>
</feature>
<evidence type="ECO:0000313" key="4">
    <source>
        <dbReference type="EMBL" id="MCK9877700.1"/>
    </source>
</evidence>
<feature type="compositionally biased region" description="Basic and acidic residues" evidence="3">
    <location>
        <begin position="271"/>
        <end position="291"/>
    </location>
</feature>
<dbReference type="Proteomes" id="UP001201873">
    <property type="component" value="Unassembled WGS sequence"/>
</dbReference>
<dbReference type="RefSeq" id="WP_248825907.1">
    <property type="nucleotide sequence ID" value="NZ_JALKFT010000020.1"/>
</dbReference>
<comment type="caution">
    <text evidence="4">The sequence shown here is derived from an EMBL/GenBank/DDBJ whole genome shotgun (WGS) entry which is preliminary data.</text>
</comment>